<evidence type="ECO:0000313" key="2">
    <source>
        <dbReference type="Proteomes" id="UP000745859"/>
    </source>
</evidence>
<dbReference type="SUPFAM" id="SSF52833">
    <property type="entry name" value="Thioredoxin-like"/>
    <property type="match status" value="1"/>
</dbReference>
<reference evidence="1 2" key="1">
    <citation type="submission" date="2020-03" db="EMBL/GenBank/DDBJ databases">
        <title>Genomic Encyclopedia of Type Strains, Phase IV (KMG-IV): sequencing the most valuable type-strain genomes for metagenomic binning, comparative biology and taxonomic classification.</title>
        <authorList>
            <person name="Goeker M."/>
        </authorList>
    </citation>
    <scope>NUCLEOTIDE SEQUENCE [LARGE SCALE GENOMIC DNA]</scope>
    <source>
        <strain evidence="1 2">DSM 101599</strain>
    </source>
</reference>
<keyword evidence="2" id="KW-1185">Reference proteome</keyword>
<name>A0ABX0UA51_9FLAO</name>
<evidence type="ECO:0000313" key="1">
    <source>
        <dbReference type="EMBL" id="NIJ45697.1"/>
    </source>
</evidence>
<accession>A0ABX0UA51</accession>
<dbReference type="EMBL" id="JAASQL010000002">
    <property type="protein sequence ID" value="NIJ45697.1"/>
    <property type="molecule type" value="Genomic_DNA"/>
</dbReference>
<dbReference type="Proteomes" id="UP000745859">
    <property type="component" value="Unassembled WGS sequence"/>
</dbReference>
<organism evidence="1 2">
    <name type="scientific">Wenyingzhuangia heitensis</name>
    <dbReference type="NCBI Taxonomy" id="1487859"/>
    <lineage>
        <taxon>Bacteria</taxon>
        <taxon>Pseudomonadati</taxon>
        <taxon>Bacteroidota</taxon>
        <taxon>Flavobacteriia</taxon>
        <taxon>Flavobacteriales</taxon>
        <taxon>Flavobacteriaceae</taxon>
        <taxon>Wenyingzhuangia</taxon>
    </lineage>
</organism>
<evidence type="ECO:0008006" key="3">
    <source>
        <dbReference type="Google" id="ProtNLM"/>
    </source>
</evidence>
<protein>
    <recommendedName>
        <fullName evidence="3">DSBA-like thioredoxin domain-containing protein</fullName>
    </recommendedName>
</protein>
<dbReference type="Gene3D" id="3.40.30.10">
    <property type="entry name" value="Glutaredoxin"/>
    <property type="match status" value="1"/>
</dbReference>
<comment type="caution">
    <text evidence="1">The sequence shown here is derived from an EMBL/GenBank/DDBJ whole genome shotgun (WGS) entry which is preliminary data.</text>
</comment>
<proteinExistence type="predicted"/>
<sequence>MSETNYNCNTETGVCEVTSSQSTLIESQKETTAKIKITYYYDALCGWCYGFTNAFKQFKEAHSQDIDFEVVSGGLFTGGRVGYINNVAPYIKQGAYKNVEQVTGVLFGKKFIDKIFGEGDILLNSLPPAIALSIVKENKPEKSVEFAELLLKAAYKDGVDLNNFEAYKPYLTIINFNIVTFNKKVTDEKYKRLAMADFDSFVKKQLGGMPTLLIEHKNKKGVLSNGYADYQELEKRLDYYLKTI</sequence>
<dbReference type="InterPro" id="IPR036249">
    <property type="entry name" value="Thioredoxin-like_sf"/>
</dbReference>
<dbReference type="Gene3D" id="1.10.472.60">
    <property type="entry name" value="putative protein disulfide isomerase domain"/>
    <property type="match status" value="1"/>
</dbReference>
<gene>
    <name evidence="1" type="ORF">FHR24_002165</name>
</gene>
<dbReference type="RefSeq" id="WP_167188258.1">
    <property type="nucleotide sequence ID" value="NZ_JAASQL010000002.1"/>
</dbReference>